<dbReference type="InterPro" id="IPR037682">
    <property type="entry name" value="TonB_C"/>
</dbReference>
<proteinExistence type="predicted"/>
<protein>
    <submittedName>
        <fullName evidence="7">Energy transducer TonB</fullName>
    </submittedName>
</protein>
<evidence type="ECO:0000256" key="5">
    <source>
        <dbReference type="SAM" id="MobiDB-lite"/>
    </source>
</evidence>
<feature type="compositionally biased region" description="Gly residues" evidence="5">
    <location>
        <begin position="106"/>
        <end position="129"/>
    </location>
</feature>
<feature type="region of interest" description="Disordered" evidence="5">
    <location>
        <begin position="1"/>
        <end position="138"/>
    </location>
</feature>
<comment type="caution">
    <text evidence="7">The sequence shown here is derived from an EMBL/GenBank/DDBJ whole genome shotgun (WGS) entry which is preliminary data.</text>
</comment>
<keyword evidence="3" id="KW-1133">Transmembrane helix</keyword>
<name>A0ABV3RFJ6_9SPHN</name>
<dbReference type="SUPFAM" id="SSF74653">
    <property type="entry name" value="TolA/TonB C-terminal domain"/>
    <property type="match status" value="1"/>
</dbReference>
<keyword evidence="2" id="KW-0812">Transmembrane</keyword>
<comment type="subcellular location">
    <subcellularLocation>
        <location evidence="1">Membrane</location>
        <topology evidence="1">Single-pass membrane protein</topology>
    </subcellularLocation>
</comment>
<dbReference type="EMBL" id="JBFNXR010000054">
    <property type="protein sequence ID" value="MEW9856877.1"/>
    <property type="molecule type" value="Genomic_DNA"/>
</dbReference>
<gene>
    <name evidence="7" type="ORF">ABUH87_17275</name>
</gene>
<keyword evidence="8" id="KW-1185">Reference proteome</keyword>
<accession>A0ABV3RFJ6</accession>
<sequence length="236" mass="24641">MLGLSSNGDAPEAGQETLVSLTPVKEEPPSPVPTASPSPEPTVRQADKAEAQPMEGEASPPNLRNRASPVFGPLLPPISLPPPIVAAPRPATGNAGNTGASDRVGPGQGAGGTGNGRGGGGAGAGGRGSGEAVTRPVQIKGHLRWSDLPEELRKAKRGGELELTYRVNIDGRVSDCRVTKSSGLPDLDARTCELITERFRFRPSRNAGGEPVPSYIVEIHGWYNHPEGEPDWAEEE</sequence>
<evidence type="ECO:0000259" key="6">
    <source>
        <dbReference type="Pfam" id="PF03544"/>
    </source>
</evidence>
<evidence type="ECO:0000313" key="8">
    <source>
        <dbReference type="Proteomes" id="UP001556118"/>
    </source>
</evidence>
<dbReference type="Pfam" id="PF03544">
    <property type="entry name" value="TonB_C"/>
    <property type="match status" value="1"/>
</dbReference>
<feature type="compositionally biased region" description="Pro residues" evidence="5">
    <location>
        <begin position="29"/>
        <end position="40"/>
    </location>
</feature>
<feature type="compositionally biased region" description="Pro residues" evidence="5">
    <location>
        <begin position="74"/>
        <end position="85"/>
    </location>
</feature>
<evidence type="ECO:0000256" key="4">
    <source>
        <dbReference type="ARBA" id="ARBA00023136"/>
    </source>
</evidence>
<organism evidence="7 8">
    <name type="scientific">Novosphingobium rhizovicinum</name>
    <dbReference type="NCBI Taxonomy" id="3228928"/>
    <lineage>
        <taxon>Bacteria</taxon>
        <taxon>Pseudomonadati</taxon>
        <taxon>Pseudomonadota</taxon>
        <taxon>Alphaproteobacteria</taxon>
        <taxon>Sphingomonadales</taxon>
        <taxon>Sphingomonadaceae</taxon>
        <taxon>Novosphingobium</taxon>
    </lineage>
</organism>
<dbReference type="RefSeq" id="WP_367775353.1">
    <property type="nucleotide sequence ID" value="NZ_JBFNXR010000054.1"/>
</dbReference>
<keyword evidence="4" id="KW-0472">Membrane</keyword>
<dbReference type="InterPro" id="IPR006260">
    <property type="entry name" value="TonB/TolA_C"/>
</dbReference>
<dbReference type="NCBIfam" id="TIGR01352">
    <property type="entry name" value="tonB_Cterm"/>
    <property type="match status" value="1"/>
</dbReference>
<feature type="domain" description="TonB C-terminal" evidence="6">
    <location>
        <begin position="149"/>
        <end position="216"/>
    </location>
</feature>
<evidence type="ECO:0000313" key="7">
    <source>
        <dbReference type="EMBL" id="MEW9856877.1"/>
    </source>
</evidence>
<evidence type="ECO:0000256" key="1">
    <source>
        <dbReference type="ARBA" id="ARBA00004167"/>
    </source>
</evidence>
<dbReference type="Gene3D" id="3.30.1150.10">
    <property type="match status" value="1"/>
</dbReference>
<evidence type="ECO:0000256" key="3">
    <source>
        <dbReference type="ARBA" id="ARBA00022989"/>
    </source>
</evidence>
<dbReference type="Proteomes" id="UP001556118">
    <property type="component" value="Unassembled WGS sequence"/>
</dbReference>
<evidence type="ECO:0000256" key="2">
    <source>
        <dbReference type="ARBA" id="ARBA00022692"/>
    </source>
</evidence>
<reference evidence="7 8" key="1">
    <citation type="submission" date="2024-06" db="EMBL/GenBank/DDBJ databases">
        <title>Novosphingobium rhizovicinus M1R2S20.</title>
        <authorList>
            <person name="Sun J.-Q."/>
        </authorList>
    </citation>
    <scope>NUCLEOTIDE SEQUENCE [LARGE SCALE GENOMIC DNA]</scope>
    <source>
        <strain evidence="7 8">M1R2S20</strain>
    </source>
</reference>